<dbReference type="Proteomes" id="UP000016424">
    <property type="component" value="Unassembled WGS sequence"/>
</dbReference>
<dbReference type="AlphaFoldDB" id="U2Y7K9"/>
<name>U2Y7K9_GEOKU</name>
<evidence type="ECO:0000313" key="2">
    <source>
        <dbReference type="Proteomes" id="UP000016424"/>
    </source>
</evidence>
<proteinExistence type="predicted"/>
<gene>
    <name evidence="1" type="ORF">GBL_0820</name>
</gene>
<sequence length="50" mass="5647">MHRFSSLSFASLSIFSLYYTFLANKTGKAADHSAAFTSVDDHLYRCNLKL</sequence>
<organism evidence="1 2">
    <name type="scientific">Geobacillus kaustophilus GBlys</name>
    <dbReference type="NCBI Taxonomy" id="1337888"/>
    <lineage>
        <taxon>Bacteria</taxon>
        <taxon>Bacillati</taxon>
        <taxon>Bacillota</taxon>
        <taxon>Bacilli</taxon>
        <taxon>Bacillales</taxon>
        <taxon>Anoxybacillaceae</taxon>
        <taxon>Geobacillus</taxon>
        <taxon>Geobacillus thermoleovorans group</taxon>
    </lineage>
</organism>
<comment type="caution">
    <text evidence="1">The sequence shown here is derived from an EMBL/GenBank/DDBJ whole genome shotgun (WGS) entry which is preliminary data.</text>
</comment>
<reference evidence="2" key="1">
    <citation type="journal article" date="2013" name="Genome">
        <title>Draft Genome Sequence of Geobacillus kaustophilus GBlys, a Lysogenic Strain with Bacteriophage phiOH2.</title>
        <authorList>
            <person name="Doi K."/>
            <person name="Mori K."/>
            <person name="Martono H."/>
            <person name="Nagayoshi Y."/>
            <person name="Fujino Y."/>
            <person name="Tashiro K."/>
            <person name="Kuhara S."/>
            <person name="Ohshima T."/>
        </authorList>
    </citation>
    <scope>NUCLEOTIDE SEQUENCE [LARGE SCALE GENOMIC DNA]</scope>
    <source>
        <strain evidence="2">GBlys</strain>
    </source>
</reference>
<accession>U2Y7K9</accession>
<evidence type="ECO:0000313" key="1">
    <source>
        <dbReference type="EMBL" id="GAD12603.1"/>
    </source>
</evidence>
<protein>
    <submittedName>
        <fullName evidence="1">Uncharacterized protein</fullName>
    </submittedName>
</protein>
<dbReference type="EMBL" id="BASG01000004">
    <property type="protein sequence ID" value="GAD12603.1"/>
    <property type="molecule type" value="Genomic_DNA"/>
</dbReference>